<gene>
    <name evidence="2" type="ORF">CBER1_00357</name>
</gene>
<accession>A0A2S6C1G8</accession>
<protein>
    <recommendedName>
        <fullName evidence="4">DUF962 domain-containing protein</fullName>
    </recommendedName>
</protein>
<dbReference type="PANTHER" id="PTHR28026:SF9">
    <property type="entry name" value="2-HYDROXY-PALMITIC ACID DIOXYGENASE MPO1"/>
    <property type="match status" value="1"/>
</dbReference>
<reference evidence="3" key="1">
    <citation type="journal article" date="2017" name="bioRxiv">
        <title>Conservation of a gene cluster reveals novel cercosporin biosynthetic mechanisms and extends production to the genus Colletotrichum.</title>
        <authorList>
            <person name="de Jonge R."/>
            <person name="Ebert M.K."/>
            <person name="Huitt-Roehl C.R."/>
            <person name="Pal P."/>
            <person name="Suttle J.C."/>
            <person name="Spanner R.E."/>
            <person name="Neubauer J.D."/>
            <person name="Jurick W.M.II."/>
            <person name="Stott K.A."/>
            <person name="Secor G.A."/>
            <person name="Thomma B.P.H.J."/>
            <person name="Van de Peer Y."/>
            <person name="Townsend C.A."/>
            <person name="Bolton M.D."/>
        </authorList>
    </citation>
    <scope>NUCLEOTIDE SEQUENCE [LARGE SCALE GENOMIC DNA]</scope>
    <source>
        <strain evidence="3">CBS538.71</strain>
    </source>
</reference>
<evidence type="ECO:0000256" key="1">
    <source>
        <dbReference type="SAM" id="Phobius"/>
    </source>
</evidence>
<evidence type="ECO:0008006" key="4">
    <source>
        <dbReference type="Google" id="ProtNLM"/>
    </source>
</evidence>
<dbReference type="Pfam" id="PF06127">
    <property type="entry name" value="Mpo1-like"/>
    <property type="match status" value="1"/>
</dbReference>
<name>A0A2S6C1G8_9PEZI</name>
<comment type="caution">
    <text evidence="2">The sequence shown here is derived from an EMBL/GenBank/DDBJ whole genome shotgun (WGS) entry which is preliminary data.</text>
</comment>
<evidence type="ECO:0000313" key="3">
    <source>
        <dbReference type="Proteomes" id="UP000237631"/>
    </source>
</evidence>
<sequence length="238" mass="26195">MEDESNWFCEASSTFLQLQVANSELIPTLFAPKGNRLGHLGIMALNLEKQLLFYGSYHHDPVNVGIHIVFVPILLLTGFLFGTNTPALPFPDWLTIPNLPPNLGTIACVLYLSLYILMEPVAGAMLAPLLLAGTAYANHLTSTYGMQANYTAIGIHIASWLVQFIGHGVFEGRAPALLDNLVQAIFLAPFFVWLEILFAFGYRPELKSRLDSAIEKELKKLKAQKEAKQAGTTNGHAK</sequence>
<dbReference type="InterPro" id="IPR009305">
    <property type="entry name" value="Mpo1-like"/>
</dbReference>
<feature type="transmembrane region" description="Helical" evidence="1">
    <location>
        <begin position="103"/>
        <end position="136"/>
    </location>
</feature>
<dbReference type="PANTHER" id="PTHR28026">
    <property type="entry name" value="DUF962 DOMAIN PROTEIN (AFU_ORTHOLOGUE AFUA_8G05310)"/>
    <property type="match status" value="1"/>
</dbReference>
<proteinExistence type="predicted"/>
<dbReference type="EMBL" id="PNEN01000578">
    <property type="protein sequence ID" value="PPJ53562.1"/>
    <property type="molecule type" value="Genomic_DNA"/>
</dbReference>
<dbReference type="GO" id="GO:0016020">
    <property type="term" value="C:membrane"/>
    <property type="evidence" value="ECO:0007669"/>
    <property type="project" value="GOC"/>
</dbReference>
<keyword evidence="1" id="KW-1133">Transmembrane helix</keyword>
<organism evidence="2 3">
    <name type="scientific">Cercospora berteroae</name>
    <dbReference type="NCBI Taxonomy" id="357750"/>
    <lineage>
        <taxon>Eukaryota</taxon>
        <taxon>Fungi</taxon>
        <taxon>Dikarya</taxon>
        <taxon>Ascomycota</taxon>
        <taxon>Pezizomycotina</taxon>
        <taxon>Dothideomycetes</taxon>
        <taxon>Dothideomycetidae</taxon>
        <taxon>Mycosphaerellales</taxon>
        <taxon>Mycosphaerellaceae</taxon>
        <taxon>Cercospora</taxon>
    </lineage>
</organism>
<feature type="transmembrane region" description="Helical" evidence="1">
    <location>
        <begin position="64"/>
        <end position="83"/>
    </location>
</feature>
<dbReference type="GO" id="GO:0046521">
    <property type="term" value="P:sphingoid catabolic process"/>
    <property type="evidence" value="ECO:0007669"/>
    <property type="project" value="TreeGrafter"/>
</dbReference>
<keyword evidence="3" id="KW-1185">Reference proteome</keyword>
<dbReference type="GO" id="GO:0005783">
    <property type="term" value="C:endoplasmic reticulum"/>
    <property type="evidence" value="ECO:0007669"/>
    <property type="project" value="TreeGrafter"/>
</dbReference>
<dbReference type="Proteomes" id="UP000237631">
    <property type="component" value="Unassembled WGS sequence"/>
</dbReference>
<dbReference type="OrthoDB" id="2124888at2759"/>
<evidence type="ECO:0000313" key="2">
    <source>
        <dbReference type="EMBL" id="PPJ53562.1"/>
    </source>
</evidence>
<keyword evidence="1" id="KW-0812">Transmembrane</keyword>
<dbReference type="AlphaFoldDB" id="A0A2S6C1G8"/>
<feature type="transmembrane region" description="Helical" evidence="1">
    <location>
        <begin position="181"/>
        <end position="202"/>
    </location>
</feature>
<feature type="transmembrane region" description="Helical" evidence="1">
    <location>
        <begin position="148"/>
        <end position="169"/>
    </location>
</feature>
<keyword evidence="1" id="KW-0472">Membrane</keyword>